<sequence length="244" mass="27355">MNSVTKSIDWQKVGGLLPVVVCDHATNEVLMLAYMNEEALNLSLSSRYAHYFSRTKNRIWKKGEESGNTQEIKAAFLDCDNDTLLLKVIQNGGAACHTGARSCFFNEINLHDGKILDTKTEVKKINYGVLDELYHVIEDRKLNANPETSYVASLFKKGENQILKKVGEEAGEFIMAAKDLSFAENSKQNEQKAKDDLIYEAADLCFHALVALSAHNIHPDAVKNELARRFGMSGIEEKRSRDVK</sequence>
<evidence type="ECO:0000256" key="1">
    <source>
        <dbReference type="ARBA" id="ARBA00000024"/>
    </source>
</evidence>
<feature type="domain" description="Phosphoribosyl-AMP cyclohydrolase" evidence="16">
    <location>
        <begin position="31"/>
        <end position="105"/>
    </location>
</feature>
<keyword evidence="9 15" id="KW-0028">Amino-acid biosynthesis</keyword>
<keyword evidence="14 15" id="KW-0511">Multifunctional enzyme</keyword>
<dbReference type="AlphaFoldDB" id="A0A0M5ME51"/>
<dbReference type="PATRIC" id="fig|199.248.peg.287"/>
<dbReference type="Gene3D" id="3.10.20.810">
    <property type="entry name" value="Phosphoribosyl-AMP cyclohydrolase"/>
    <property type="match status" value="1"/>
</dbReference>
<dbReference type="Proteomes" id="UP000066049">
    <property type="component" value="Chromosome"/>
</dbReference>
<dbReference type="GO" id="GO:0000105">
    <property type="term" value="P:L-histidine biosynthetic process"/>
    <property type="evidence" value="ECO:0007669"/>
    <property type="project" value="UniProtKB-UniRule"/>
</dbReference>
<protein>
    <recommendedName>
        <fullName evidence="15">Histidine biosynthesis bifunctional protein HisIE</fullName>
    </recommendedName>
    <domain>
        <recommendedName>
            <fullName evidence="15">Phosphoribosyl-AMP cyclohydrolase</fullName>
            <shortName evidence="15">PRA-CH</shortName>
            <ecNumber evidence="15">3.5.4.19</ecNumber>
        </recommendedName>
    </domain>
    <domain>
        <recommendedName>
            <fullName evidence="15">Phosphoribosyl-ATP pyrophosphatase</fullName>
            <shortName evidence="15">PRA-PH</shortName>
            <ecNumber evidence="15">3.6.1.31</ecNumber>
        </recommendedName>
    </domain>
</protein>
<dbReference type="SUPFAM" id="SSF141734">
    <property type="entry name" value="HisI-like"/>
    <property type="match status" value="1"/>
</dbReference>
<evidence type="ECO:0000256" key="12">
    <source>
        <dbReference type="ARBA" id="ARBA00022840"/>
    </source>
</evidence>
<feature type="region of interest" description="Phosphoribosyl-AMP cyclohydrolase" evidence="15">
    <location>
        <begin position="1"/>
        <end position="129"/>
    </location>
</feature>
<dbReference type="InterPro" id="IPR021130">
    <property type="entry name" value="PRib-ATP_PPHydrolase-like"/>
</dbReference>
<proteinExistence type="inferred from homology"/>
<evidence type="ECO:0000256" key="10">
    <source>
        <dbReference type="ARBA" id="ARBA00022741"/>
    </source>
</evidence>
<accession>A0A0M5ME51</accession>
<feature type="region of interest" description="Phosphoribosyl-ATP pyrophosphohydrolase" evidence="15">
    <location>
        <begin position="130"/>
        <end position="244"/>
    </location>
</feature>
<dbReference type="PANTHER" id="PTHR42945:SF9">
    <property type="entry name" value="HISTIDINE BIOSYNTHESIS BIFUNCTIONAL PROTEIN HISIE"/>
    <property type="match status" value="1"/>
</dbReference>
<comment type="similarity">
    <text evidence="7 15">In the N-terminal section; belongs to the PRA-CH family.</text>
</comment>
<evidence type="ECO:0000256" key="6">
    <source>
        <dbReference type="ARBA" id="ARBA00007731"/>
    </source>
</evidence>
<dbReference type="NCBIfam" id="TIGR03188">
    <property type="entry name" value="histidine_hisI"/>
    <property type="match status" value="1"/>
</dbReference>
<dbReference type="Pfam" id="PF01503">
    <property type="entry name" value="PRA-PH"/>
    <property type="match status" value="1"/>
</dbReference>
<dbReference type="GO" id="GO:0005524">
    <property type="term" value="F:ATP binding"/>
    <property type="evidence" value="ECO:0007669"/>
    <property type="project" value="UniProtKB-KW"/>
</dbReference>
<dbReference type="InterPro" id="IPR008179">
    <property type="entry name" value="HisE"/>
</dbReference>
<dbReference type="InterPro" id="IPR038019">
    <property type="entry name" value="PRib_AMP_CycHydrolase_sf"/>
</dbReference>
<comment type="pathway">
    <text evidence="5 15">Amino-acid biosynthesis; L-histidine biosynthesis; L-histidine from 5-phospho-alpha-D-ribose 1-diphosphate: step 2/9.</text>
</comment>
<evidence type="ECO:0000256" key="2">
    <source>
        <dbReference type="ARBA" id="ARBA00001460"/>
    </source>
</evidence>
<dbReference type="GO" id="GO:0004635">
    <property type="term" value="F:phosphoribosyl-AMP cyclohydrolase activity"/>
    <property type="evidence" value="ECO:0007669"/>
    <property type="project" value="UniProtKB-UniRule"/>
</dbReference>
<dbReference type="EMBL" id="CP012541">
    <property type="protein sequence ID" value="ALF46980.1"/>
    <property type="molecule type" value="Genomic_DNA"/>
</dbReference>
<keyword evidence="8 15" id="KW-0963">Cytoplasm</keyword>
<dbReference type="KEGG" id="ccoc:CCON33237_0271"/>
<dbReference type="GO" id="GO:0004636">
    <property type="term" value="F:phosphoribosyl-ATP diphosphatase activity"/>
    <property type="evidence" value="ECO:0007669"/>
    <property type="project" value="UniProtKB-UniRule"/>
</dbReference>
<dbReference type="GO" id="GO:0005737">
    <property type="term" value="C:cytoplasm"/>
    <property type="evidence" value="ECO:0007669"/>
    <property type="project" value="UniProtKB-SubCell"/>
</dbReference>
<dbReference type="EC" id="3.6.1.31" evidence="15"/>
<evidence type="ECO:0000256" key="14">
    <source>
        <dbReference type="ARBA" id="ARBA00023268"/>
    </source>
</evidence>
<dbReference type="NCBIfam" id="NF002747">
    <property type="entry name" value="PRK02759.1"/>
    <property type="match status" value="1"/>
</dbReference>
<dbReference type="NCBIfam" id="NF001611">
    <property type="entry name" value="PRK00400.1-3"/>
    <property type="match status" value="1"/>
</dbReference>
<evidence type="ECO:0000256" key="13">
    <source>
        <dbReference type="ARBA" id="ARBA00023102"/>
    </source>
</evidence>
<comment type="subcellular location">
    <subcellularLocation>
        <location evidence="3 15">Cytoplasm</location>
    </subcellularLocation>
</comment>
<comment type="catalytic activity">
    <reaction evidence="1 15">
        <text>1-(5-phospho-beta-D-ribosyl)-5'-AMP + H2O = 1-(5-phospho-beta-D-ribosyl)-5-[(5-phospho-beta-D-ribosylamino)methylideneamino]imidazole-4-carboxamide</text>
        <dbReference type="Rhea" id="RHEA:20049"/>
        <dbReference type="ChEBI" id="CHEBI:15377"/>
        <dbReference type="ChEBI" id="CHEBI:58435"/>
        <dbReference type="ChEBI" id="CHEBI:59457"/>
        <dbReference type="EC" id="3.5.4.19"/>
    </reaction>
</comment>
<evidence type="ECO:0000256" key="15">
    <source>
        <dbReference type="HAMAP-Rule" id="MF_01019"/>
    </source>
</evidence>
<dbReference type="InterPro" id="IPR023019">
    <property type="entry name" value="His_synth_HisIE"/>
</dbReference>
<dbReference type="PANTHER" id="PTHR42945">
    <property type="entry name" value="HISTIDINE BIOSYNTHESIS BIFUNCTIONAL PROTEIN"/>
    <property type="match status" value="1"/>
</dbReference>
<dbReference type="HAMAP" id="MF_01020">
    <property type="entry name" value="HisE"/>
    <property type="match status" value="1"/>
</dbReference>
<keyword evidence="12 15" id="KW-0067">ATP-binding</keyword>
<evidence type="ECO:0000256" key="8">
    <source>
        <dbReference type="ARBA" id="ARBA00022490"/>
    </source>
</evidence>
<dbReference type="InterPro" id="IPR026660">
    <property type="entry name" value="PRA-CH"/>
</dbReference>
<dbReference type="RefSeq" id="WP_054196074.1">
    <property type="nucleotide sequence ID" value="NZ_CABMKQ010000002.1"/>
</dbReference>
<evidence type="ECO:0000313" key="17">
    <source>
        <dbReference type="EMBL" id="ALF46980.1"/>
    </source>
</evidence>
<comment type="catalytic activity">
    <reaction evidence="2 15">
        <text>1-(5-phospho-beta-D-ribosyl)-ATP + H2O = 1-(5-phospho-beta-D-ribosyl)-5'-AMP + diphosphate + H(+)</text>
        <dbReference type="Rhea" id="RHEA:22828"/>
        <dbReference type="ChEBI" id="CHEBI:15377"/>
        <dbReference type="ChEBI" id="CHEBI:15378"/>
        <dbReference type="ChEBI" id="CHEBI:33019"/>
        <dbReference type="ChEBI" id="CHEBI:59457"/>
        <dbReference type="ChEBI" id="CHEBI:73183"/>
        <dbReference type="EC" id="3.6.1.31"/>
    </reaction>
</comment>
<dbReference type="InterPro" id="IPR002496">
    <property type="entry name" value="PRib_AMP_CycHydrolase_dom"/>
</dbReference>
<dbReference type="EC" id="3.5.4.19" evidence="15"/>
<evidence type="ECO:0000256" key="9">
    <source>
        <dbReference type="ARBA" id="ARBA00022605"/>
    </source>
</evidence>
<keyword evidence="11 15" id="KW-0378">Hydrolase</keyword>
<dbReference type="HAMAP" id="MF_01021">
    <property type="entry name" value="HisI"/>
    <property type="match status" value="1"/>
</dbReference>
<evidence type="ECO:0000256" key="11">
    <source>
        <dbReference type="ARBA" id="ARBA00022801"/>
    </source>
</evidence>
<name>A0A0M5ME51_9BACT</name>
<dbReference type="HAMAP" id="MF_01019">
    <property type="entry name" value="HisIE"/>
    <property type="match status" value="1"/>
</dbReference>
<evidence type="ECO:0000256" key="5">
    <source>
        <dbReference type="ARBA" id="ARBA00005204"/>
    </source>
</evidence>
<evidence type="ECO:0000259" key="16">
    <source>
        <dbReference type="Pfam" id="PF01502"/>
    </source>
</evidence>
<comment type="similarity">
    <text evidence="6 15">In the C-terminal section; belongs to the PRA-PH family.</text>
</comment>
<dbReference type="NCBIfam" id="NF000768">
    <property type="entry name" value="PRK00051.1"/>
    <property type="match status" value="1"/>
</dbReference>
<dbReference type="CDD" id="cd11534">
    <property type="entry name" value="NTP-PPase_HisIE_like"/>
    <property type="match status" value="1"/>
</dbReference>
<dbReference type="Pfam" id="PF01502">
    <property type="entry name" value="PRA-CH"/>
    <property type="match status" value="1"/>
</dbReference>
<comment type="pathway">
    <text evidence="4 15">Amino-acid biosynthesis; L-histidine biosynthesis; L-histidine from 5-phospho-alpha-D-ribose 1-diphosphate: step 3/9.</text>
</comment>
<dbReference type="UniPathway" id="UPA00031">
    <property type="reaction ID" value="UER00007"/>
</dbReference>
<evidence type="ECO:0000256" key="4">
    <source>
        <dbReference type="ARBA" id="ARBA00005169"/>
    </source>
</evidence>
<dbReference type="GeneID" id="28661938"/>
<keyword evidence="10 15" id="KW-0547">Nucleotide-binding</keyword>
<evidence type="ECO:0000256" key="3">
    <source>
        <dbReference type="ARBA" id="ARBA00004496"/>
    </source>
</evidence>
<dbReference type="SUPFAM" id="SSF101386">
    <property type="entry name" value="all-alpha NTP pyrophosphatases"/>
    <property type="match status" value="1"/>
</dbReference>
<evidence type="ECO:0000313" key="18">
    <source>
        <dbReference type="Proteomes" id="UP000066049"/>
    </source>
</evidence>
<evidence type="ECO:0000256" key="7">
    <source>
        <dbReference type="ARBA" id="ARBA00008299"/>
    </source>
</evidence>
<keyword evidence="13 15" id="KW-0368">Histidine biosynthesis</keyword>
<organism evidence="17 18">
    <name type="scientific">Campylobacter concisus</name>
    <dbReference type="NCBI Taxonomy" id="199"/>
    <lineage>
        <taxon>Bacteria</taxon>
        <taxon>Pseudomonadati</taxon>
        <taxon>Campylobacterota</taxon>
        <taxon>Epsilonproteobacteria</taxon>
        <taxon>Campylobacterales</taxon>
        <taxon>Campylobacteraceae</taxon>
        <taxon>Campylobacter</taxon>
    </lineage>
</organism>
<gene>
    <name evidence="15 17" type="primary">hisIE</name>
    <name evidence="15" type="synonym">hisI</name>
    <name evidence="17" type="ORF">CCON33237_0271</name>
</gene>
<dbReference type="Gene3D" id="1.10.287.1080">
    <property type="entry name" value="MazG-like"/>
    <property type="match status" value="1"/>
</dbReference>
<reference evidence="18" key="1">
    <citation type="submission" date="2015-08" db="EMBL/GenBank/DDBJ databases">
        <title>Comparative genomics of the Campylobacter concisus group.</title>
        <authorList>
            <person name="Miller W.G."/>
            <person name="Yee E."/>
            <person name="Chapman M.H."/>
            <person name="Huynh S."/>
            <person name="Bono J.L."/>
            <person name="On S.L.W."/>
            <person name="St Leger J."/>
            <person name="Foster G."/>
            <person name="Parker C.T."/>
        </authorList>
    </citation>
    <scope>NUCLEOTIDE SEQUENCE [LARGE SCALE GENOMIC DNA]</scope>
    <source>
        <strain evidence="18">ATCC 33237</strain>
    </source>
</reference>
<dbReference type="FunFam" id="3.10.20.810:FF:000001">
    <property type="entry name" value="Histidine biosynthesis bifunctional protein HisIE"/>
    <property type="match status" value="1"/>
</dbReference>